<name>A0A5J6TIA7_9CAUD</name>
<protein>
    <submittedName>
        <fullName evidence="1">Uncharacterized protein</fullName>
    </submittedName>
</protein>
<evidence type="ECO:0000313" key="2">
    <source>
        <dbReference type="Proteomes" id="UP000326803"/>
    </source>
</evidence>
<dbReference type="GeneID" id="60325652"/>
<dbReference type="KEGG" id="vg:60325652"/>
<accession>A0A5J6TIA7</accession>
<gene>
    <name evidence="1" type="primary">87</name>
    <name evidence="1" type="ORF">PBI_YUNA_87</name>
</gene>
<dbReference type="RefSeq" id="YP_009954165.1">
    <property type="nucleotide sequence ID" value="NC_051629.1"/>
</dbReference>
<dbReference type="Proteomes" id="UP000326803">
    <property type="component" value="Segment"/>
</dbReference>
<dbReference type="EMBL" id="MN234176">
    <property type="protein sequence ID" value="QFG09469.1"/>
    <property type="molecule type" value="Genomic_DNA"/>
</dbReference>
<evidence type="ECO:0000313" key="1">
    <source>
        <dbReference type="EMBL" id="QFG09469.1"/>
    </source>
</evidence>
<proteinExistence type="predicted"/>
<sequence>MRGLIERWLRRRGYVPVRKVLHGEIVWRAGEPVWVSLDVPGGQRVVGYVESPLSRLTWGGNPLIVEAIEG</sequence>
<reference evidence="1 2" key="1">
    <citation type="submission" date="2019-07" db="EMBL/GenBank/DDBJ databases">
        <authorList>
            <person name="Divens A.M."/>
            <person name="Garlena R.A."/>
            <person name="Russell D.A."/>
            <person name="Pope W.H."/>
            <person name="Jacobs-Sera D."/>
            <person name="Hatfull G.F."/>
        </authorList>
    </citation>
    <scope>NUCLEOTIDE SEQUENCE [LARGE SCALE GENOMIC DNA]</scope>
</reference>
<keyword evidence="2" id="KW-1185">Reference proteome</keyword>
<organism evidence="1 2">
    <name type="scientific">Mycobacterium phage Yuna</name>
    <dbReference type="NCBI Taxonomy" id="2599885"/>
    <lineage>
        <taxon>Viruses</taxon>
        <taxon>Duplodnaviria</taxon>
        <taxon>Heunggongvirae</taxon>
        <taxon>Uroviricota</taxon>
        <taxon>Caudoviricetes</taxon>
        <taxon>Weiservirinae</taxon>
        <taxon>Anayavirus</taxon>
        <taxon>Anayavirus yuna</taxon>
    </lineage>
</organism>